<sequence>MDVMKKYNSINAVDLLEKKLSIPHPESLNCANIRYYGLKINRPRIIYYIDR</sequence>
<protein>
    <submittedName>
        <fullName evidence="1">Uncharacterized protein</fullName>
    </submittedName>
</protein>
<name>A0A6C0H205_9ZZZZ</name>
<evidence type="ECO:0000313" key="1">
    <source>
        <dbReference type="EMBL" id="QHT74578.1"/>
    </source>
</evidence>
<proteinExistence type="predicted"/>
<dbReference type="AlphaFoldDB" id="A0A6C0H205"/>
<reference evidence="1" key="1">
    <citation type="journal article" date="2020" name="Nature">
        <title>Giant virus diversity and host interactions through global metagenomics.</title>
        <authorList>
            <person name="Schulz F."/>
            <person name="Roux S."/>
            <person name="Paez-Espino D."/>
            <person name="Jungbluth S."/>
            <person name="Walsh D.A."/>
            <person name="Denef V.J."/>
            <person name="McMahon K.D."/>
            <person name="Konstantinidis K.T."/>
            <person name="Eloe-Fadrosh E.A."/>
            <person name="Kyrpides N.C."/>
            <person name="Woyke T."/>
        </authorList>
    </citation>
    <scope>NUCLEOTIDE SEQUENCE</scope>
    <source>
        <strain evidence="1">GVMAG-M-3300023179-59</strain>
    </source>
</reference>
<organism evidence="1">
    <name type="scientific">viral metagenome</name>
    <dbReference type="NCBI Taxonomy" id="1070528"/>
    <lineage>
        <taxon>unclassified sequences</taxon>
        <taxon>metagenomes</taxon>
        <taxon>organismal metagenomes</taxon>
    </lineage>
</organism>
<accession>A0A6C0H205</accession>
<dbReference type="EMBL" id="MN739852">
    <property type="protein sequence ID" value="QHT74578.1"/>
    <property type="molecule type" value="Genomic_DNA"/>
</dbReference>